<protein>
    <submittedName>
        <fullName evidence="1">Uncharacterized protein</fullName>
    </submittedName>
</protein>
<dbReference type="Proteomes" id="UP000287876">
    <property type="component" value="Segment"/>
</dbReference>
<evidence type="ECO:0000313" key="1">
    <source>
        <dbReference type="EMBL" id="AZS07397.1"/>
    </source>
</evidence>
<dbReference type="EMBL" id="MK279849">
    <property type="protein sequence ID" value="AZS07397.1"/>
    <property type="molecule type" value="Genomic_DNA"/>
</dbReference>
<proteinExistence type="predicted"/>
<sequence length="63" mass="7016">MIPVTPEEELHGSLVNILQVIERHCLREYLAGLRAELAEAAGEYVAWLVYPELGPPEYGPKLA</sequence>
<organism evidence="1 2">
    <name type="scientific">Mycobacterium phage Duke13</name>
    <dbReference type="NCBI Taxonomy" id="2499038"/>
    <lineage>
        <taxon>Viruses</taxon>
        <taxon>Duplodnaviria</taxon>
        <taxon>Heunggongvirae</taxon>
        <taxon>Uroviricota</taxon>
        <taxon>Caudoviricetes</taxon>
        <taxon>Omegavirus</taxon>
        <taxon>Omegavirus baka</taxon>
    </lineage>
</organism>
<accession>A0A3S9UAS0</accession>
<gene>
    <name evidence="1" type="primary">57</name>
    <name evidence="1" type="ORF">PBI_DUKE13_57</name>
</gene>
<name>A0A3S9UAS0_9CAUD</name>
<evidence type="ECO:0000313" key="2">
    <source>
        <dbReference type="Proteomes" id="UP000287876"/>
    </source>
</evidence>
<reference evidence="1 2" key="1">
    <citation type="submission" date="2018-12" db="EMBL/GenBank/DDBJ databases">
        <authorList>
            <person name="Betsko A.J."/>
            <person name="Stoner T.H."/>
            <person name="Garlena R.A."/>
            <person name="Russell D.A."/>
            <person name="Pope W.H."/>
            <person name="Jacobs-Sera D."/>
            <person name="Hatfull G.F."/>
        </authorList>
    </citation>
    <scope>NUCLEOTIDE SEQUENCE [LARGE SCALE GENOMIC DNA]</scope>
</reference>